<dbReference type="GO" id="GO:0051607">
    <property type="term" value="P:defense response to virus"/>
    <property type="evidence" value="ECO:0007669"/>
    <property type="project" value="TreeGrafter"/>
</dbReference>
<dbReference type="Pfam" id="PF13181">
    <property type="entry name" value="TPR_8"/>
    <property type="match status" value="3"/>
</dbReference>
<comment type="caution">
    <text evidence="7">The sequence shown here is derived from an EMBL/GenBank/DDBJ whole genome shotgun (WGS) entry which is preliminary data.</text>
</comment>
<evidence type="ECO:0000313" key="8">
    <source>
        <dbReference type="Proteomes" id="UP001187343"/>
    </source>
</evidence>
<evidence type="ECO:0000256" key="1">
    <source>
        <dbReference type="ARBA" id="ARBA00022588"/>
    </source>
</evidence>
<evidence type="ECO:0000256" key="6">
    <source>
        <dbReference type="PROSITE-ProRule" id="PRU00339"/>
    </source>
</evidence>
<gene>
    <name evidence="7" type="ORF">Q8A67_020708</name>
</gene>
<accession>A0AA88P886</accession>
<feature type="repeat" description="TPR" evidence="6">
    <location>
        <begin position="821"/>
        <end position="854"/>
    </location>
</feature>
<dbReference type="InterPro" id="IPR019734">
    <property type="entry name" value="TPR_rpt"/>
</dbReference>
<sequence length="868" mass="100607">MSNKHMESKLRQLECLFTWGVEKSDIRDLNSLPDRLHDRIRFCPQKYHATYFNLLAFISHLEGKTESALDYLQKAESALKEDQRKKAEFLVTFSSYAWIHYHLQRLHDVEDYLNKVKSICKDIPGSSDYSCGLPIVHGEKAWSFLRLGGTFYDQAKDSFSKALEAEPDNMLFNVGYAIVLYRIDGMNKADNTETVTEQLRKALSLEPTNTEIMVLLALKLQRPRGQEAQNLIKEALRLSPDIPQVTRYVAKYFRAEGSIKESLSVLTRAVEQAPYSSFIHHQIGLCHKQLLIQMLEERRPGRRVPGAQKAAKVAECIQHFSKAVELKPINIYAKVNLAEAYGENRQFEQADKIFSSLIDDSALSESEKQHCYTSYGVFLLYKKKDEDRAVGMDPDRTLRTKLHQQECHFTWALLKDDIDLNDVVNRLHEQIKLDLMKKDGLARTYSALAYIQFLLGFHEEAHNNLMTSMELHMECHGDEFHKTLIVTYGNLAWLNYHMKKYTECESYLKKLQKINETFPTEFSSVPEVLGEKGWTFLKFSRKYYEGAKECFKKALELEPEEGEWNAGYAIALYRTEYEMKCLSLEDSPTIRQLRRAIDTNPDDDVLKVLLSIRLVVYKRYKEAESLVENALERSPDHPHVMRYVAKFFRNQGSVDRSIALLKRALEHSPNSSFIHHQLALCYKLKKIQVQQERSHHAKGSRVQQIRNQCIFHLEKATSLTAFFISAMSDLALLYGENQDILRAEELFQVTFNAAKEKNDNLHVVNFYYAEFQLYCHRCEPLAIKHFMECLKMSPDSVEGKRSGYNLKKIADKRIQRNLLEGEAYGILGFLHKVKGEKRQAIECYEKALSYEDNDEFLSNLSALRLSLQ</sequence>
<evidence type="ECO:0000256" key="5">
    <source>
        <dbReference type="ARBA" id="ARBA00038336"/>
    </source>
</evidence>
<dbReference type="SUPFAM" id="SSF48452">
    <property type="entry name" value="TPR-like"/>
    <property type="match status" value="4"/>
</dbReference>
<dbReference type="Gene3D" id="1.25.40.10">
    <property type="entry name" value="Tetratricopeptide repeat domain"/>
    <property type="match status" value="6"/>
</dbReference>
<evidence type="ECO:0000256" key="3">
    <source>
        <dbReference type="ARBA" id="ARBA00022803"/>
    </source>
</evidence>
<keyword evidence="4" id="KW-0391">Immunity</keyword>
<dbReference type="GO" id="GO:0045087">
    <property type="term" value="P:innate immune response"/>
    <property type="evidence" value="ECO:0007669"/>
    <property type="project" value="UniProtKB-KW"/>
</dbReference>
<reference evidence="7" key="1">
    <citation type="submission" date="2023-08" db="EMBL/GenBank/DDBJ databases">
        <title>Chromosome-level Genome Assembly of mud carp (Cirrhinus molitorella).</title>
        <authorList>
            <person name="Liu H."/>
        </authorList>
    </citation>
    <scope>NUCLEOTIDE SEQUENCE</scope>
    <source>
        <strain evidence="7">Prfri</strain>
        <tissue evidence="7">Muscle</tissue>
    </source>
</reference>
<dbReference type="PANTHER" id="PTHR10271:SF29">
    <property type="entry name" value="INTERFERON-INDUCED PROTEIN WITH TETRATRICOPEPTIDE REPEATS-RELATED"/>
    <property type="match status" value="1"/>
</dbReference>
<keyword evidence="1" id="KW-0399">Innate immunity</keyword>
<evidence type="ECO:0000313" key="7">
    <source>
        <dbReference type="EMBL" id="KAK2876612.1"/>
    </source>
</evidence>
<dbReference type="GO" id="GO:0005829">
    <property type="term" value="C:cytosol"/>
    <property type="evidence" value="ECO:0007669"/>
    <property type="project" value="TreeGrafter"/>
</dbReference>
<dbReference type="PROSITE" id="PS50005">
    <property type="entry name" value="TPR"/>
    <property type="match status" value="1"/>
</dbReference>
<keyword evidence="8" id="KW-1185">Reference proteome</keyword>
<dbReference type="FunFam" id="1.25.40.10:FF:000036">
    <property type="entry name" value="interferon-induced protein with tetratricopeptide repeats 5"/>
    <property type="match status" value="1"/>
</dbReference>
<comment type="similarity">
    <text evidence="5">Belongs to the IFIT family.</text>
</comment>
<evidence type="ECO:0008006" key="9">
    <source>
        <dbReference type="Google" id="ProtNLM"/>
    </source>
</evidence>
<evidence type="ECO:0000256" key="2">
    <source>
        <dbReference type="ARBA" id="ARBA00022737"/>
    </source>
</evidence>
<proteinExistence type="inferred from homology"/>
<name>A0AA88P886_9TELE</name>
<dbReference type="EMBL" id="JAUYZG010000020">
    <property type="protein sequence ID" value="KAK2876612.1"/>
    <property type="molecule type" value="Genomic_DNA"/>
</dbReference>
<organism evidence="7 8">
    <name type="scientific">Cirrhinus molitorella</name>
    <name type="common">mud carp</name>
    <dbReference type="NCBI Taxonomy" id="172907"/>
    <lineage>
        <taxon>Eukaryota</taxon>
        <taxon>Metazoa</taxon>
        <taxon>Chordata</taxon>
        <taxon>Craniata</taxon>
        <taxon>Vertebrata</taxon>
        <taxon>Euteleostomi</taxon>
        <taxon>Actinopterygii</taxon>
        <taxon>Neopterygii</taxon>
        <taxon>Teleostei</taxon>
        <taxon>Ostariophysi</taxon>
        <taxon>Cypriniformes</taxon>
        <taxon>Cyprinidae</taxon>
        <taxon>Labeoninae</taxon>
        <taxon>Labeonini</taxon>
        <taxon>Cirrhinus</taxon>
    </lineage>
</organism>
<dbReference type="Proteomes" id="UP001187343">
    <property type="component" value="Unassembled WGS sequence"/>
</dbReference>
<dbReference type="AlphaFoldDB" id="A0AA88P886"/>
<dbReference type="Pfam" id="PF14559">
    <property type="entry name" value="TPR_19"/>
    <property type="match status" value="1"/>
</dbReference>
<dbReference type="InterPro" id="IPR011990">
    <property type="entry name" value="TPR-like_helical_dom_sf"/>
</dbReference>
<keyword evidence="2" id="KW-0677">Repeat</keyword>
<dbReference type="PANTHER" id="PTHR10271">
    <property type="entry name" value="INTERFERON-INDUCED PROTEIN WITH TETRATRICOPEPTIDE REPEATS"/>
    <property type="match status" value="1"/>
</dbReference>
<evidence type="ECO:0000256" key="4">
    <source>
        <dbReference type="ARBA" id="ARBA00022859"/>
    </source>
</evidence>
<keyword evidence="3 6" id="KW-0802">TPR repeat</keyword>
<dbReference type="SMART" id="SM00028">
    <property type="entry name" value="TPR"/>
    <property type="match status" value="6"/>
</dbReference>
<protein>
    <recommendedName>
        <fullName evidence="9">Interferon-induced protein with tetratricopeptide repeats 5</fullName>
    </recommendedName>
</protein>
<dbReference type="FunFam" id="1.25.40.10:FF:000032">
    <property type="entry name" value="Interferon-induced protein with tetratricopeptide repeats 5"/>
    <property type="match status" value="1"/>
</dbReference>